<dbReference type="GO" id="GO:0004497">
    <property type="term" value="F:monooxygenase activity"/>
    <property type="evidence" value="ECO:0007669"/>
    <property type="project" value="InterPro"/>
</dbReference>
<dbReference type="Gene3D" id="1.10.630.10">
    <property type="entry name" value="Cytochrome P450"/>
    <property type="match status" value="2"/>
</dbReference>
<keyword evidence="6" id="KW-0472">Membrane</keyword>
<feature type="transmembrane region" description="Helical" evidence="6">
    <location>
        <begin position="12"/>
        <end position="32"/>
    </location>
</feature>
<evidence type="ECO:0000256" key="6">
    <source>
        <dbReference type="SAM" id="Phobius"/>
    </source>
</evidence>
<evidence type="ECO:0000256" key="3">
    <source>
        <dbReference type="ARBA" id="ARBA00023002"/>
    </source>
</evidence>
<sequence length="316" mass="36023">MEALFTTSSLEMPIVITITAVLLIIVTILYVLRAESDDKATPASYPIVGSLFSFLRNRSRLREYFTELMITAPSNTIKFHRLGMRNARRVASYEFSTRSLRDFIAETVQREIADRLLPLLRKSAESTDEEGNVRRLDMQEVLKRFGFDNICKVAFGTDPGCLDISLPVSEFAEAFDVATDLIVKRFFHPVPFAWKVMRRLNVGSEKRFKGGDTCGSQLRGGGEQRHNFRRAHPGFFWLVSTHPHVEQQIEREIARLTECKEEGTSGFSYEELKEMNYLHASICESMRLYPPVPSDTKEALQDDVLPDGTTVRKGTR</sequence>
<keyword evidence="6" id="KW-1133">Transmembrane helix</keyword>
<evidence type="ECO:0000313" key="7">
    <source>
        <dbReference type="EMBL" id="KAH9322703.1"/>
    </source>
</evidence>
<dbReference type="SUPFAM" id="SSF48264">
    <property type="entry name" value="Cytochrome P450"/>
    <property type="match status" value="1"/>
</dbReference>
<gene>
    <name evidence="7" type="ORF">KI387_017342</name>
</gene>
<evidence type="ECO:0000256" key="2">
    <source>
        <dbReference type="ARBA" id="ARBA00022723"/>
    </source>
</evidence>
<dbReference type="PANTHER" id="PTHR24296">
    <property type="entry name" value="CYTOCHROME P450"/>
    <property type="match status" value="1"/>
</dbReference>
<keyword evidence="4" id="KW-0408">Iron</keyword>
<feature type="non-terminal residue" evidence="7">
    <location>
        <position position="316"/>
    </location>
</feature>
<name>A0AA38GIZ9_TAXCH</name>
<dbReference type="InterPro" id="IPR036396">
    <property type="entry name" value="Cyt_P450_sf"/>
</dbReference>
<organism evidence="7 8">
    <name type="scientific">Taxus chinensis</name>
    <name type="common">Chinese yew</name>
    <name type="synonym">Taxus wallichiana var. chinensis</name>
    <dbReference type="NCBI Taxonomy" id="29808"/>
    <lineage>
        <taxon>Eukaryota</taxon>
        <taxon>Viridiplantae</taxon>
        <taxon>Streptophyta</taxon>
        <taxon>Embryophyta</taxon>
        <taxon>Tracheophyta</taxon>
        <taxon>Spermatophyta</taxon>
        <taxon>Pinopsida</taxon>
        <taxon>Pinidae</taxon>
        <taxon>Conifers II</taxon>
        <taxon>Cupressales</taxon>
        <taxon>Taxaceae</taxon>
        <taxon>Taxus</taxon>
    </lineage>
</organism>
<comment type="similarity">
    <text evidence="1">Belongs to the cytochrome P450 family.</text>
</comment>
<dbReference type="AlphaFoldDB" id="A0AA38GIZ9"/>
<keyword evidence="3" id="KW-0560">Oxidoreductase</keyword>
<dbReference type="GO" id="GO:0016705">
    <property type="term" value="F:oxidoreductase activity, acting on paired donors, with incorporation or reduction of molecular oxygen"/>
    <property type="evidence" value="ECO:0007669"/>
    <property type="project" value="InterPro"/>
</dbReference>
<keyword evidence="2" id="KW-0479">Metal-binding</keyword>
<evidence type="ECO:0008006" key="9">
    <source>
        <dbReference type="Google" id="ProtNLM"/>
    </source>
</evidence>
<keyword evidence="6" id="KW-0812">Transmembrane</keyword>
<keyword evidence="8" id="KW-1185">Reference proteome</keyword>
<feature type="region of interest" description="Disordered" evidence="5">
    <location>
        <begin position="294"/>
        <end position="316"/>
    </location>
</feature>
<dbReference type="InterPro" id="IPR001128">
    <property type="entry name" value="Cyt_P450"/>
</dbReference>
<reference evidence="7 8" key="1">
    <citation type="journal article" date="2021" name="Nat. Plants">
        <title>The Taxus genome provides insights into paclitaxel biosynthesis.</title>
        <authorList>
            <person name="Xiong X."/>
            <person name="Gou J."/>
            <person name="Liao Q."/>
            <person name="Li Y."/>
            <person name="Zhou Q."/>
            <person name="Bi G."/>
            <person name="Li C."/>
            <person name="Du R."/>
            <person name="Wang X."/>
            <person name="Sun T."/>
            <person name="Guo L."/>
            <person name="Liang H."/>
            <person name="Lu P."/>
            <person name="Wu Y."/>
            <person name="Zhang Z."/>
            <person name="Ro D.K."/>
            <person name="Shang Y."/>
            <person name="Huang S."/>
            <person name="Yan J."/>
        </authorList>
    </citation>
    <scope>NUCLEOTIDE SEQUENCE [LARGE SCALE GENOMIC DNA]</scope>
    <source>
        <strain evidence="7">Ta-2019</strain>
    </source>
</reference>
<dbReference type="Pfam" id="PF00067">
    <property type="entry name" value="p450"/>
    <property type="match status" value="1"/>
</dbReference>
<protein>
    <recommendedName>
        <fullName evidence="9">Cytochrome P450</fullName>
    </recommendedName>
</protein>
<comment type="caution">
    <text evidence="7">The sequence shown here is derived from an EMBL/GenBank/DDBJ whole genome shotgun (WGS) entry which is preliminary data.</text>
</comment>
<dbReference type="Proteomes" id="UP000824469">
    <property type="component" value="Unassembled WGS sequence"/>
</dbReference>
<dbReference type="GO" id="GO:0005506">
    <property type="term" value="F:iron ion binding"/>
    <property type="evidence" value="ECO:0007669"/>
    <property type="project" value="InterPro"/>
</dbReference>
<evidence type="ECO:0000256" key="4">
    <source>
        <dbReference type="ARBA" id="ARBA00023004"/>
    </source>
</evidence>
<dbReference type="GO" id="GO:0020037">
    <property type="term" value="F:heme binding"/>
    <property type="evidence" value="ECO:0007669"/>
    <property type="project" value="InterPro"/>
</dbReference>
<dbReference type="OMA" id="EMPIVIT"/>
<evidence type="ECO:0000313" key="8">
    <source>
        <dbReference type="Proteomes" id="UP000824469"/>
    </source>
</evidence>
<accession>A0AA38GIZ9</accession>
<proteinExistence type="inferred from homology"/>
<dbReference type="EMBL" id="JAHRHJ020000003">
    <property type="protein sequence ID" value="KAH9322703.1"/>
    <property type="molecule type" value="Genomic_DNA"/>
</dbReference>
<evidence type="ECO:0000256" key="5">
    <source>
        <dbReference type="SAM" id="MobiDB-lite"/>
    </source>
</evidence>
<evidence type="ECO:0000256" key="1">
    <source>
        <dbReference type="ARBA" id="ARBA00010617"/>
    </source>
</evidence>